<evidence type="ECO:0000313" key="1">
    <source>
        <dbReference type="EMBL" id="ABW67696.1"/>
    </source>
</evidence>
<reference evidence="1 2" key="1">
    <citation type="submission" date="2007-10" db="EMBL/GenBank/DDBJ databases">
        <title>Complete sequence of Desulfococcus oleovorans Hxd3.</title>
        <authorList>
            <consortium name="US DOE Joint Genome Institute"/>
            <person name="Copeland A."/>
            <person name="Lucas S."/>
            <person name="Lapidus A."/>
            <person name="Barry K."/>
            <person name="Glavina del Rio T."/>
            <person name="Dalin E."/>
            <person name="Tice H."/>
            <person name="Pitluck S."/>
            <person name="Kiss H."/>
            <person name="Brettin T."/>
            <person name="Bruce D."/>
            <person name="Detter J.C."/>
            <person name="Han C."/>
            <person name="Schmutz J."/>
            <person name="Larimer F."/>
            <person name="Land M."/>
            <person name="Hauser L."/>
            <person name="Kyrpides N."/>
            <person name="Kim E."/>
            <person name="Wawrik B."/>
            <person name="Richardson P."/>
        </authorList>
    </citation>
    <scope>NUCLEOTIDE SEQUENCE [LARGE SCALE GENOMIC DNA]</scope>
    <source>
        <strain evidence="2">DSM 6200 / JCM 39069 / Hxd3</strain>
    </source>
</reference>
<dbReference type="KEGG" id="dol:Dole_1892"/>
<dbReference type="STRING" id="96561.Dole_1892"/>
<keyword evidence="2" id="KW-1185">Reference proteome</keyword>
<dbReference type="HOGENOM" id="CLU_1569522_0_0_7"/>
<protein>
    <recommendedName>
        <fullName evidence="3">YkgJ family cysteine cluster protein</fullName>
    </recommendedName>
</protein>
<dbReference type="OrthoDB" id="275146at2"/>
<gene>
    <name evidence="1" type="ordered locus">Dole_1892</name>
</gene>
<name>A8ZSF9_DESOH</name>
<evidence type="ECO:0000313" key="2">
    <source>
        <dbReference type="Proteomes" id="UP000008561"/>
    </source>
</evidence>
<dbReference type="EMBL" id="CP000859">
    <property type="protein sequence ID" value="ABW67696.1"/>
    <property type="molecule type" value="Genomic_DNA"/>
</dbReference>
<dbReference type="RefSeq" id="WP_012175308.1">
    <property type="nucleotide sequence ID" value="NC_009943.1"/>
</dbReference>
<dbReference type="AlphaFoldDB" id="A8ZSF9"/>
<dbReference type="Proteomes" id="UP000008561">
    <property type="component" value="Chromosome"/>
</dbReference>
<organism evidence="1 2">
    <name type="scientific">Desulfosudis oleivorans (strain DSM 6200 / JCM 39069 / Hxd3)</name>
    <name type="common">Desulfococcus oleovorans</name>
    <dbReference type="NCBI Taxonomy" id="96561"/>
    <lineage>
        <taxon>Bacteria</taxon>
        <taxon>Pseudomonadati</taxon>
        <taxon>Thermodesulfobacteriota</taxon>
        <taxon>Desulfobacteria</taxon>
        <taxon>Desulfobacterales</taxon>
        <taxon>Desulfosudaceae</taxon>
        <taxon>Desulfosudis</taxon>
    </lineage>
</organism>
<proteinExistence type="predicted"/>
<evidence type="ECO:0008006" key="3">
    <source>
        <dbReference type="Google" id="ProtNLM"/>
    </source>
</evidence>
<sequence length="169" mass="18755">MSEGIVLCRLCASAGPTCCQGGLRDIYITKGDLERIAAYQGRDDFYEFRPPADPDYLDNSNDPVWQAVVFRVDGTRRVLKKNGADCLFLKADGCALPMHIRPLVCRLYPYDYDAVGLHQAFAAGCPVHLVPPDRTLGQCLQIATPDILRWHQALYEELLIEQADAAVTA</sequence>
<dbReference type="eggNOG" id="COG0727">
    <property type="taxonomic scope" value="Bacteria"/>
</dbReference>
<accession>A8ZSF9</accession>